<name>A0ABT8EHB2_9BURK</name>
<evidence type="ECO:0000256" key="2">
    <source>
        <dbReference type="ARBA" id="ARBA00022448"/>
    </source>
</evidence>
<comment type="function">
    <text evidence="9">Part of the tripartite ATP-independent periplasmic (TRAP) transport system.</text>
</comment>
<gene>
    <name evidence="11" type="ORF">LMS43_05220</name>
</gene>
<accession>A0ABT8EHB2</accession>
<comment type="similarity">
    <text evidence="8 9">Belongs to the TRAP transporter small permease family.</text>
</comment>
<keyword evidence="12" id="KW-1185">Reference proteome</keyword>
<organism evidence="11 12">
    <name type="scientific">Alcaligenes endophyticus</name>
    <dbReference type="NCBI Taxonomy" id="1929088"/>
    <lineage>
        <taxon>Bacteria</taxon>
        <taxon>Pseudomonadati</taxon>
        <taxon>Pseudomonadota</taxon>
        <taxon>Betaproteobacteria</taxon>
        <taxon>Burkholderiales</taxon>
        <taxon>Alcaligenaceae</taxon>
        <taxon>Alcaligenes</taxon>
    </lineage>
</organism>
<evidence type="ECO:0000313" key="12">
    <source>
        <dbReference type="Proteomes" id="UP001168613"/>
    </source>
</evidence>
<evidence type="ECO:0000256" key="6">
    <source>
        <dbReference type="ARBA" id="ARBA00022989"/>
    </source>
</evidence>
<dbReference type="RefSeq" id="WP_266122019.1">
    <property type="nucleotide sequence ID" value="NZ_JAJHNU010000001.1"/>
</dbReference>
<evidence type="ECO:0000256" key="1">
    <source>
        <dbReference type="ARBA" id="ARBA00004429"/>
    </source>
</evidence>
<feature type="transmembrane region" description="Helical" evidence="9">
    <location>
        <begin position="90"/>
        <end position="112"/>
    </location>
</feature>
<proteinExistence type="inferred from homology"/>
<evidence type="ECO:0000256" key="7">
    <source>
        <dbReference type="ARBA" id="ARBA00023136"/>
    </source>
</evidence>
<keyword evidence="2 9" id="KW-0813">Transport</keyword>
<evidence type="ECO:0000256" key="9">
    <source>
        <dbReference type="RuleBase" id="RU369079"/>
    </source>
</evidence>
<keyword evidence="3" id="KW-1003">Cell membrane</keyword>
<dbReference type="EMBL" id="JAJHNU010000001">
    <property type="protein sequence ID" value="MDN4120681.1"/>
    <property type="molecule type" value="Genomic_DNA"/>
</dbReference>
<feature type="transmembrane region" description="Helical" evidence="9">
    <location>
        <begin position="51"/>
        <end position="69"/>
    </location>
</feature>
<comment type="caution">
    <text evidence="11">The sequence shown here is derived from an EMBL/GenBank/DDBJ whole genome shotgun (WGS) entry which is preliminary data.</text>
</comment>
<dbReference type="PANTHER" id="PTHR35011">
    <property type="entry name" value="2,3-DIKETO-L-GULONATE TRAP TRANSPORTER SMALL PERMEASE PROTEIN YIAM"/>
    <property type="match status" value="1"/>
</dbReference>
<dbReference type="InterPro" id="IPR007387">
    <property type="entry name" value="TRAP_DctQ"/>
</dbReference>
<keyword evidence="7 9" id="KW-0472">Membrane</keyword>
<dbReference type="Proteomes" id="UP001168613">
    <property type="component" value="Unassembled WGS sequence"/>
</dbReference>
<evidence type="ECO:0000256" key="3">
    <source>
        <dbReference type="ARBA" id="ARBA00022475"/>
    </source>
</evidence>
<evidence type="ECO:0000256" key="4">
    <source>
        <dbReference type="ARBA" id="ARBA00022519"/>
    </source>
</evidence>
<feature type="domain" description="Tripartite ATP-independent periplasmic transporters DctQ component" evidence="10">
    <location>
        <begin position="28"/>
        <end position="157"/>
    </location>
</feature>
<feature type="transmembrane region" description="Helical" evidence="9">
    <location>
        <begin position="132"/>
        <end position="152"/>
    </location>
</feature>
<reference evidence="11" key="1">
    <citation type="submission" date="2021-11" db="EMBL/GenBank/DDBJ databases">
        <title>Draft genome sequence of Alcaligenes endophyticus type strain CCUG 75668T.</title>
        <authorList>
            <person name="Salva-Serra F."/>
            <person name="Duran R.E."/>
            <person name="Seeger M."/>
            <person name="Moore E.R.B."/>
            <person name="Jaen-Luchoro D."/>
        </authorList>
    </citation>
    <scope>NUCLEOTIDE SEQUENCE</scope>
    <source>
        <strain evidence="11">CCUG 75668</strain>
    </source>
</reference>
<sequence length="164" mass="17994">MIDRYIRSVQALSRLGAGVAVLLLFLAMVVVCQMILMRYFFKAATIWQTEAVVFSATAAIFIGAPYVLMTKGHVGVDVVQMLVSGTKRKVLDALGSIAGLAFCIVMLIAFGLHWWEAFEGGWTTPSVAALPLWWPLTPIVVGFLLLVLQYIAELLKLCCAKEEV</sequence>
<evidence type="ECO:0000313" key="11">
    <source>
        <dbReference type="EMBL" id="MDN4120681.1"/>
    </source>
</evidence>
<keyword evidence="6 9" id="KW-1133">Transmembrane helix</keyword>
<evidence type="ECO:0000259" key="10">
    <source>
        <dbReference type="Pfam" id="PF04290"/>
    </source>
</evidence>
<dbReference type="Pfam" id="PF04290">
    <property type="entry name" value="DctQ"/>
    <property type="match status" value="1"/>
</dbReference>
<comment type="subunit">
    <text evidence="9">The complex comprises the extracytoplasmic solute receptor protein and the two transmembrane proteins.</text>
</comment>
<feature type="transmembrane region" description="Helical" evidence="9">
    <location>
        <begin position="12"/>
        <end position="39"/>
    </location>
</feature>
<evidence type="ECO:0000256" key="5">
    <source>
        <dbReference type="ARBA" id="ARBA00022692"/>
    </source>
</evidence>
<comment type="subcellular location">
    <subcellularLocation>
        <location evidence="1 9">Cell inner membrane</location>
        <topology evidence="1 9">Multi-pass membrane protein</topology>
    </subcellularLocation>
</comment>
<keyword evidence="4 9" id="KW-0997">Cell inner membrane</keyword>
<protein>
    <recommendedName>
        <fullName evidence="9">TRAP transporter small permease protein</fullName>
    </recommendedName>
</protein>
<evidence type="ECO:0000256" key="8">
    <source>
        <dbReference type="ARBA" id="ARBA00038436"/>
    </source>
</evidence>
<keyword evidence="5 9" id="KW-0812">Transmembrane</keyword>
<dbReference type="InterPro" id="IPR055348">
    <property type="entry name" value="DctQ"/>
</dbReference>